<protein>
    <submittedName>
        <fullName evidence="3">Helix-turn-helix domain-containing protein</fullName>
    </submittedName>
</protein>
<dbReference type="SMART" id="SM00530">
    <property type="entry name" value="HTH_XRE"/>
    <property type="match status" value="1"/>
</dbReference>
<evidence type="ECO:0000313" key="3">
    <source>
        <dbReference type="EMBL" id="MEF2254339.1"/>
    </source>
</evidence>
<sequence length="201" mass="21322">MSTPARASAEGPSAASDEVQIGVGIGKQVRQARTEKKLSMRALASAAEISQPFLSQIESGQTMPSLLTLYRIANALDISPSALLPADPDPEVVHVSRAADATWVPVSEASDTAHTRVIHAGETSLQEYVIRPGEKVGDWFETDGEVIHYVIEGAIALEIEGLGIWELGAGDAVAHPGALRNRWHLRGDGFARVAFVYTGGA</sequence>
<dbReference type="PANTHER" id="PTHR46797:SF1">
    <property type="entry name" value="METHYLPHOSPHONATE SYNTHASE"/>
    <property type="match status" value="1"/>
</dbReference>
<reference evidence="3 4" key="1">
    <citation type="submission" date="2024-01" db="EMBL/GenBank/DDBJ databases">
        <title>the genome sequence of strain Microbacterium schleiferi NBRC 15075.</title>
        <authorList>
            <person name="Ding Y."/>
            <person name="Zhang G."/>
        </authorList>
    </citation>
    <scope>NUCLEOTIDE SEQUENCE [LARGE SCALE GENOMIC DNA]</scope>
    <source>
        <strain evidence="3 4">NBRC 15075</strain>
    </source>
</reference>
<dbReference type="Pfam" id="PF01381">
    <property type="entry name" value="HTH_3"/>
    <property type="match status" value="1"/>
</dbReference>
<keyword evidence="1" id="KW-0238">DNA-binding</keyword>
<feature type="domain" description="HTH cro/C1-type" evidence="2">
    <location>
        <begin position="29"/>
        <end position="83"/>
    </location>
</feature>
<dbReference type="SUPFAM" id="SSF51182">
    <property type="entry name" value="RmlC-like cupins"/>
    <property type="match status" value="1"/>
</dbReference>
<dbReference type="CDD" id="cd00093">
    <property type="entry name" value="HTH_XRE"/>
    <property type="match status" value="1"/>
</dbReference>
<dbReference type="SUPFAM" id="SSF47413">
    <property type="entry name" value="lambda repressor-like DNA-binding domains"/>
    <property type="match status" value="1"/>
</dbReference>
<dbReference type="PROSITE" id="PS50943">
    <property type="entry name" value="HTH_CROC1"/>
    <property type="match status" value="1"/>
</dbReference>
<evidence type="ECO:0000256" key="1">
    <source>
        <dbReference type="ARBA" id="ARBA00023125"/>
    </source>
</evidence>
<dbReference type="PANTHER" id="PTHR46797">
    <property type="entry name" value="HTH-TYPE TRANSCRIPTIONAL REGULATOR"/>
    <property type="match status" value="1"/>
</dbReference>
<dbReference type="CDD" id="cd02209">
    <property type="entry name" value="cupin_XRE_C"/>
    <property type="match status" value="1"/>
</dbReference>
<keyword evidence="4" id="KW-1185">Reference proteome</keyword>
<dbReference type="InterPro" id="IPR011051">
    <property type="entry name" value="RmlC_Cupin_sf"/>
</dbReference>
<dbReference type="InterPro" id="IPR014710">
    <property type="entry name" value="RmlC-like_jellyroll"/>
</dbReference>
<dbReference type="EMBL" id="JAZHOV010000002">
    <property type="protein sequence ID" value="MEF2254339.1"/>
    <property type="molecule type" value="Genomic_DNA"/>
</dbReference>
<dbReference type="RefSeq" id="WP_331790902.1">
    <property type="nucleotide sequence ID" value="NZ_BAAAUO010000005.1"/>
</dbReference>
<dbReference type="Proteomes" id="UP001351900">
    <property type="component" value="Unassembled WGS sequence"/>
</dbReference>
<comment type="caution">
    <text evidence="3">The sequence shown here is derived from an EMBL/GenBank/DDBJ whole genome shotgun (WGS) entry which is preliminary data.</text>
</comment>
<evidence type="ECO:0000313" key="4">
    <source>
        <dbReference type="Proteomes" id="UP001351900"/>
    </source>
</evidence>
<dbReference type="InterPro" id="IPR010982">
    <property type="entry name" value="Lambda_DNA-bd_dom_sf"/>
</dbReference>
<organism evidence="3 4">
    <name type="scientific">Microbacterium schleiferi</name>
    <dbReference type="NCBI Taxonomy" id="69362"/>
    <lineage>
        <taxon>Bacteria</taxon>
        <taxon>Bacillati</taxon>
        <taxon>Actinomycetota</taxon>
        <taxon>Actinomycetes</taxon>
        <taxon>Micrococcales</taxon>
        <taxon>Microbacteriaceae</taxon>
        <taxon>Microbacterium</taxon>
    </lineage>
</organism>
<gene>
    <name evidence="3" type="ORF">V2V91_04200</name>
</gene>
<proteinExistence type="predicted"/>
<name>A0ABU7V3T6_9MICO</name>
<dbReference type="InterPro" id="IPR001387">
    <property type="entry name" value="Cro/C1-type_HTH"/>
</dbReference>
<dbReference type="Gene3D" id="1.10.260.40">
    <property type="entry name" value="lambda repressor-like DNA-binding domains"/>
    <property type="match status" value="1"/>
</dbReference>
<dbReference type="Gene3D" id="2.60.120.10">
    <property type="entry name" value="Jelly Rolls"/>
    <property type="match status" value="1"/>
</dbReference>
<accession>A0ABU7V3T6</accession>
<dbReference type="InterPro" id="IPR050807">
    <property type="entry name" value="TransReg_Diox_bact_type"/>
</dbReference>
<evidence type="ECO:0000259" key="2">
    <source>
        <dbReference type="PROSITE" id="PS50943"/>
    </source>
</evidence>